<keyword evidence="2" id="KW-1185">Reference proteome</keyword>
<dbReference type="RefSeq" id="WP_009414994.1">
    <property type="nucleotide sequence ID" value="NZ_CAUQMC010000073.1"/>
</dbReference>
<evidence type="ECO:0000313" key="1">
    <source>
        <dbReference type="EMBL" id="MBO1883309.1"/>
    </source>
</evidence>
<dbReference type="EMBL" id="JAGDYP010000002">
    <property type="protein sequence ID" value="MBO1883309.1"/>
    <property type="molecule type" value="Genomic_DNA"/>
</dbReference>
<proteinExistence type="predicted"/>
<evidence type="ECO:0000313" key="2">
    <source>
        <dbReference type="Proteomes" id="UP000681610"/>
    </source>
</evidence>
<name>A0ABS3PWM5_9FLAO</name>
<dbReference type="Proteomes" id="UP000681610">
    <property type="component" value="Unassembled WGS sequence"/>
</dbReference>
<accession>A0ABS3PWM5</accession>
<reference evidence="1 2" key="1">
    <citation type="submission" date="2021-03" db="EMBL/GenBank/DDBJ databases">
        <title>Isolation and description of Capnocytophaga bilenii sp. nov., a novel Capnocytophaga species, isolated from a gingivitis subject.</title>
        <authorList>
            <person name="Antezack A."/>
            <person name="Monnet-Corti V."/>
            <person name="La Scola B."/>
        </authorList>
    </citation>
    <scope>NUCLEOTIDE SEQUENCE [LARGE SCALE GENOMIC DNA]</scope>
    <source>
        <strain evidence="1 2">Marseille-Q4570</strain>
    </source>
</reference>
<comment type="caution">
    <text evidence="1">The sequence shown here is derived from an EMBL/GenBank/DDBJ whole genome shotgun (WGS) entry which is preliminary data.</text>
</comment>
<protein>
    <submittedName>
        <fullName evidence="1">Uncharacterized protein</fullName>
    </submittedName>
</protein>
<gene>
    <name evidence="1" type="ORF">J4N46_02460</name>
</gene>
<sequence length="84" mass="9383">MASIRNLKKEINCVLGDIIDAVLFTGKANTEEGKKLLGETLKSYDGLMDKFAEKTAENKGVHFKNLRKQFQVKAGELIQKLNSL</sequence>
<organism evidence="1 2">
    <name type="scientific">Capnocytophaga bilenii</name>
    <dbReference type="NCBI Taxonomy" id="2819369"/>
    <lineage>
        <taxon>Bacteria</taxon>
        <taxon>Pseudomonadati</taxon>
        <taxon>Bacteroidota</taxon>
        <taxon>Flavobacteriia</taxon>
        <taxon>Flavobacteriales</taxon>
        <taxon>Flavobacteriaceae</taxon>
        <taxon>Capnocytophaga</taxon>
    </lineage>
</organism>